<evidence type="ECO:0000313" key="5">
    <source>
        <dbReference type="EMBL" id="CAH1115603.1"/>
    </source>
</evidence>
<dbReference type="SUPFAM" id="SSF48452">
    <property type="entry name" value="TPR-like"/>
    <property type="match status" value="1"/>
</dbReference>
<dbReference type="Proteomes" id="UP001153636">
    <property type="component" value="Chromosome 9"/>
</dbReference>
<dbReference type="GO" id="GO:0005737">
    <property type="term" value="C:cytoplasm"/>
    <property type="evidence" value="ECO:0007669"/>
    <property type="project" value="TreeGrafter"/>
</dbReference>
<dbReference type="GO" id="GO:0008276">
    <property type="term" value="F:protein methyltransferase activity"/>
    <property type="evidence" value="ECO:0007669"/>
    <property type="project" value="UniProtKB-ARBA"/>
</dbReference>
<evidence type="ECO:0000259" key="4">
    <source>
        <dbReference type="PROSITE" id="PS50280"/>
    </source>
</evidence>
<keyword evidence="6" id="KW-1185">Reference proteome</keyword>
<dbReference type="GO" id="GO:0032259">
    <property type="term" value="P:methylation"/>
    <property type="evidence" value="ECO:0007669"/>
    <property type="project" value="UniProtKB-KW"/>
</dbReference>
<dbReference type="GO" id="GO:0042051">
    <property type="term" value="P:compound eye photoreceptor development"/>
    <property type="evidence" value="ECO:0007669"/>
    <property type="project" value="TreeGrafter"/>
</dbReference>
<dbReference type="PANTHER" id="PTHR46165">
    <property type="entry name" value="SET AND MYND DOMAIN-CONTAINING PROTEIN 4"/>
    <property type="match status" value="1"/>
</dbReference>
<name>A0A9P0D6N6_9CUCU</name>
<dbReference type="GO" id="GO:0008170">
    <property type="term" value="F:N-methyltransferase activity"/>
    <property type="evidence" value="ECO:0007669"/>
    <property type="project" value="UniProtKB-ARBA"/>
</dbReference>
<sequence length="657" mass="74952">MSEFVDKNYRNRCSEKTLQTNNNGFFMDFVNLVKETAGETWIQKKFGQLKTDNERIRSIYDSEETKHIVLKLLSNVREVYRKKDGTISILRRLEAESAFESGDLNKSLLLYSQSVLRAPKTGECNNYDSGLTLSLALWGRCKLLIALHEYSLALTDVQQALKEHLPTVFKAEAYWKMAICYKALKEDKKSKVAFDLAEKMLESNERIEELKKDREMIIQYLEKKDIKSLPTLDSVYHEQFPCASKKLTVKSAENLGRFVVANEQIKTGETLVVEPPYAACLLPEMFGTHCHHCFARLRAPIGCPDCANVAFCKPACRDAALSSYHVHECRYLDLLIGSGMSILSHTALRMITQQSLEKCLEMYKNRSKEKVFSLCTNSEKREAGDFLQRSLMAGFLLRCLQKCGYFSTNGGNVVPSDEEFVIGELLLFNLQMLQFNAHEIFEQVTTSDRNLEGSKLSYIGVGIYPTVALFNHDCYPAVTRYFVGRDIIIKALRPLQPNDVVAENYGPIFSRKLLQDRQRSLSSRYWFQCQCNACTSNWPLMDGLENVDKRVRCTSHNCTSVFTLPLSNNSAACPKCKKNVKLDESIKLLNWCEEQYEIGFEFMKNTELCNAIKVFCEAINVFHRISCPPHRTTHLAQESLQLCLSSFGNSSNTLTKK</sequence>
<dbReference type="PROSITE" id="PS50280">
    <property type="entry name" value="SET"/>
    <property type="match status" value="1"/>
</dbReference>
<dbReference type="Gene3D" id="1.25.40.10">
    <property type="entry name" value="Tetratricopeptide repeat domain"/>
    <property type="match status" value="1"/>
</dbReference>
<evidence type="ECO:0000256" key="1">
    <source>
        <dbReference type="ARBA" id="ARBA00022603"/>
    </source>
</evidence>
<dbReference type="OrthoDB" id="1028014at2759"/>
<keyword evidence="2" id="KW-0808">Transferase</keyword>
<dbReference type="InterPro" id="IPR046341">
    <property type="entry name" value="SET_dom_sf"/>
</dbReference>
<dbReference type="GO" id="GO:0008757">
    <property type="term" value="F:S-adenosylmethionine-dependent methyltransferase activity"/>
    <property type="evidence" value="ECO:0007669"/>
    <property type="project" value="UniProtKB-ARBA"/>
</dbReference>
<evidence type="ECO:0000313" key="6">
    <source>
        <dbReference type="Proteomes" id="UP001153636"/>
    </source>
</evidence>
<dbReference type="InterPro" id="IPR052097">
    <property type="entry name" value="SET-MYND_domain_protein"/>
</dbReference>
<dbReference type="InterPro" id="IPR001214">
    <property type="entry name" value="SET_dom"/>
</dbReference>
<dbReference type="InterPro" id="IPR044421">
    <property type="entry name" value="SMYD4_SET"/>
</dbReference>
<proteinExistence type="predicted"/>
<dbReference type="SUPFAM" id="SSF82199">
    <property type="entry name" value="SET domain"/>
    <property type="match status" value="1"/>
</dbReference>
<accession>A0A9P0D6N6</accession>
<evidence type="ECO:0000256" key="2">
    <source>
        <dbReference type="ARBA" id="ARBA00022679"/>
    </source>
</evidence>
<keyword evidence="1" id="KW-0489">Methyltransferase</keyword>
<dbReference type="Gene3D" id="6.10.140.2220">
    <property type="match status" value="1"/>
</dbReference>
<dbReference type="Gene3D" id="2.170.270.10">
    <property type="entry name" value="SET domain"/>
    <property type="match status" value="1"/>
</dbReference>
<dbReference type="CDD" id="cd10536">
    <property type="entry name" value="SET_SMYD4"/>
    <property type="match status" value="1"/>
</dbReference>
<gene>
    <name evidence="5" type="ORF">PSYICH_LOCUS15457</name>
</gene>
<dbReference type="EMBL" id="OV651821">
    <property type="protein sequence ID" value="CAH1115603.1"/>
    <property type="molecule type" value="Genomic_DNA"/>
</dbReference>
<feature type="domain" description="SET" evidence="4">
    <location>
        <begin position="245"/>
        <end position="506"/>
    </location>
</feature>
<reference evidence="5" key="1">
    <citation type="submission" date="2022-01" db="EMBL/GenBank/DDBJ databases">
        <authorList>
            <person name="King R."/>
        </authorList>
    </citation>
    <scope>NUCLEOTIDE SEQUENCE</scope>
</reference>
<dbReference type="PANTHER" id="PTHR46165:SF5">
    <property type="entry name" value="RE32936P"/>
    <property type="match status" value="1"/>
</dbReference>
<protein>
    <recommendedName>
        <fullName evidence="4">SET domain-containing protein</fullName>
    </recommendedName>
</protein>
<keyword evidence="3" id="KW-0949">S-adenosyl-L-methionine</keyword>
<dbReference type="GO" id="GO:0042826">
    <property type="term" value="F:histone deacetylase binding"/>
    <property type="evidence" value="ECO:0007669"/>
    <property type="project" value="TreeGrafter"/>
</dbReference>
<dbReference type="AlphaFoldDB" id="A0A9P0D6N6"/>
<dbReference type="GO" id="GO:0005634">
    <property type="term" value="C:nucleus"/>
    <property type="evidence" value="ECO:0007669"/>
    <property type="project" value="TreeGrafter"/>
</dbReference>
<evidence type="ECO:0000256" key="3">
    <source>
        <dbReference type="ARBA" id="ARBA00022691"/>
    </source>
</evidence>
<dbReference type="Gene3D" id="1.10.220.160">
    <property type="match status" value="1"/>
</dbReference>
<dbReference type="InterPro" id="IPR011990">
    <property type="entry name" value="TPR-like_helical_dom_sf"/>
</dbReference>
<organism evidence="5 6">
    <name type="scientific">Psylliodes chrysocephalus</name>
    <dbReference type="NCBI Taxonomy" id="3402493"/>
    <lineage>
        <taxon>Eukaryota</taxon>
        <taxon>Metazoa</taxon>
        <taxon>Ecdysozoa</taxon>
        <taxon>Arthropoda</taxon>
        <taxon>Hexapoda</taxon>
        <taxon>Insecta</taxon>
        <taxon>Pterygota</taxon>
        <taxon>Neoptera</taxon>
        <taxon>Endopterygota</taxon>
        <taxon>Coleoptera</taxon>
        <taxon>Polyphaga</taxon>
        <taxon>Cucujiformia</taxon>
        <taxon>Chrysomeloidea</taxon>
        <taxon>Chrysomelidae</taxon>
        <taxon>Galerucinae</taxon>
        <taxon>Alticini</taxon>
        <taxon>Psylliodes</taxon>
    </lineage>
</organism>